<keyword evidence="1" id="KW-0175">Coiled coil</keyword>
<proteinExistence type="predicted"/>
<feature type="coiled-coil region" evidence="1">
    <location>
        <begin position="41"/>
        <end position="72"/>
    </location>
</feature>
<accession>A0ABU1EEA9</accession>
<dbReference type="Pfam" id="PF05597">
    <property type="entry name" value="Phasin"/>
    <property type="match status" value="1"/>
</dbReference>
<dbReference type="Proteomes" id="UP001256646">
    <property type="component" value="Unassembled WGS sequence"/>
</dbReference>
<gene>
    <name evidence="2" type="ORF">RGC78_03245</name>
</gene>
<dbReference type="EMBL" id="JAVJAN010000006">
    <property type="protein sequence ID" value="MDR5586472.1"/>
    <property type="molecule type" value="Genomic_DNA"/>
</dbReference>
<organism evidence="2 3">
    <name type="scientific">Clostridium aquiflavi</name>
    <dbReference type="NCBI Taxonomy" id="3073603"/>
    <lineage>
        <taxon>Bacteria</taxon>
        <taxon>Bacillati</taxon>
        <taxon>Bacillota</taxon>
        <taxon>Clostridia</taxon>
        <taxon>Eubacteriales</taxon>
        <taxon>Clostridiaceae</taxon>
        <taxon>Clostridium</taxon>
    </lineage>
</organism>
<dbReference type="RefSeq" id="WP_252224217.1">
    <property type="nucleotide sequence ID" value="NZ_JAVJAN010000006.1"/>
</dbReference>
<evidence type="ECO:0000313" key="2">
    <source>
        <dbReference type="EMBL" id="MDR5586472.1"/>
    </source>
</evidence>
<sequence length="113" mass="13207">MILLIKEARNLFVAMVGATTMTYEKANEVINTLVEKGKVTIEEGKELSEELKREIKEKKDNVKSKANEKINEIKPLTKDDIYDILQEFDFITKEEFNELKDRISNIEEKLKDK</sequence>
<comment type="caution">
    <text evidence="2">The sequence shown here is derived from an EMBL/GenBank/DDBJ whole genome shotgun (WGS) entry which is preliminary data.</text>
</comment>
<evidence type="ECO:0000256" key="1">
    <source>
        <dbReference type="SAM" id="Coils"/>
    </source>
</evidence>
<protein>
    <submittedName>
        <fullName evidence="2">Phasin family protein</fullName>
    </submittedName>
</protein>
<keyword evidence="3" id="KW-1185">Reference proteome</keyword>
<evidence type="ECO:0000313" key="3">
    <source>
        <dbReference type="Proteomes" id="UP001256646"/>
    </source>
</evidence>
<dbReference type="InterPro" id="IPR008769">
    <property type="entry name" value="PhaF_PhaI"/>
</dbReference>
<name>A0ABU1EEA9_9CLOT</name>
<dbReference type="PANTHER" id="PTHR38664:SF1">
    <property type="entry name" value="SLR0058 PROTEIN"/>
    <property type="match status" value="1"/>
</dbReference>
<reference evidence="2 3" key="1">
    <citation type="submission" date="2023-09" db="EMBL/GenBank/DDBJ databases">
        <authorList>
            <person name="Zhai L."/>
        </authorList>
    </citation>
    <scope>NUCLEOTIDE SEQUENCE [LARGE SCALE GENOMIC DNA]</scope>
    <source>
        <strain evidence="2 3">5 N-1</strain>
    </source>
</reference>
<dbReference type="PANTHER" id="PTHR38664">
    <property type="entry name" value="SLR0058 PROTEIN"/>
    <property type="match status" value="1"/>
</dbReference>